<proteinExistence type="predicted"/>
<feature type="compositionally biased region" description="Basic and acidic residues" evidence="1">
    <location>
        <begin position="30"/>
        <end position="47"/>
    </location>
</feature>
<evidence type="ECO:0000313" key="3">
    <source>
        <dbReference type="Proteomes" id="UP001487740"/>
    </source>
</evidence>
<evidence type="ECO:0000256" key="1">
    <source>
        <dbReference type="SAM" id="MobiDB-lite"/>
    </source>
</evidence>
<dbReference type="Proteomes" id="UP001487740">
    <property type="component" value="Unassembled WGS sequence"/>
</dbReference>
<name>A0AAW0U083_SCYPA</name>
<dbReference type="EMBL" id="JARAKH010000021">
    <property type="protein sequence ID" value="KAK8392964.1"/>
    <property type="molecule type" value="Genomic_DNA"/>
</dbReference>
<reference evidence="2 3" key="1">
    <citation type="submission" date="2023-03" db="EMBL/GenBank/DDBJ databases">
        <title>High-quality genome of Scylla paramamosain provides insights in environmental adaptation.</title>
        <authorList>
            <person name="Zhang L."/>
        </authorList>
    </citation>
    <scope>NUCLEOTIDE SEQUENCE [LARGE SCALE GENOMIC DNA]</scope>
    <source>
        <strain evidence="2">LZ_2023a</strain>
        <tissue evidence="2">Muscle</tissue>
    </source>
</reference>
<accession>A0AAW0U083</accession>
<comment type="caution">
    <text evidence="2">The sequence shown here is derived from an EMBL/GenBank/DDBJ whole genome shotgun (WGS) entry which is preliminary data.</text>
</comment>
<keyword evidence="3" id="KW-1185">Reference proteome</keyword>
<organism evidence="2 3">
    <name type="scientific">Scylla paramamosain</name>
    <name type="common">Mud crab</name>
    <dbReference type="NCBI Taxonomy" id="85552"/>
    <lineage>
        <taxon>Eukaryota</taxon>
        <taxon>Metazoa</taxon>
        <taxon>Ecdysozoa</taxon>
        <taxon>Arthropoda</taxon>
        <taxon>Crustacea</taxon>
        <taxon>Multicrustacea</taxon>
        <taxon>Malacostraca</taxon>
        <taxon>Eumalacostraca</taxon>
        <taxon>Eucarida</taxon>
        <taxon>Decapoda</taxon>
        <taxon>Pleocyemata</taxon>
        <taxon>Brachyura</taxon>
        <taxon>Eubrachyura</taxon>
        <taxon>Portunoidea</taxon>
        <taxon>Portunidae</taxon>
        <taxon>Portuninae</taxon>
        <taxon>Scylla</taxon>
    </lineage>
</organism>
<dbReference type="AlphaFoldDB" id="A0AAW0U083"/>
<feature type="compositionally biased region" description="Low complexity" evidence="1">
    <location>
        <begin position="1"/>
        <end position="10"/>
    </location>
</feature>
<feature type="region of interest" description="Disordered" evidence="1">
    <location>
        <begin position="1"/>
        <end position="70"/>
    </location>
</feature>
<protein>
    <submittedName>
        <fullName evidence="2">Uncharacterized protein</fullName>
    </submittedName>
</protein>
<gene>
    <name evidence="2" type="ORF">O3P69_013177</name>
</gene>
<evidence type="ECO:0000313" key="2">
    <source>
        <dbReference type="EMBL" id="KAK8392964.1"/>
    </source>
</evidence>
<sequence length="70" mass="7806">MGAPLAPLLLPDRRSPTYSYTEAAQRAPPRSREMDLGIGRSDMRREQTSGTLSDWQQIEMDCHTTSIPSA</sequence>